<dbReference type="InterPro" id="IPR003709">
    <property type="entry name" value="VanY-like_core_dom"/>
</dbReference>
<evidence type="ECO:0000259" key="1">
    <source>
        <dbReference type="Pfam" id="PF02557"/>
    </source>
</evidence>
<reference evidence="2 3" key="1">
    <citation type="submission" date="2023-07" db="EMBL/GenBank/DDBJ databases">
        <title>Description of novel actinomycetes strains, isolated from tidal flat sediment.</title>
        <authorList>
            <person name="Lu C."/>
        </authorList>
    </citation>
    <scope>NUCLEOTIDE SEQUENCE [LARGE SCALE GENOMIC DNA]</scope>
    <source>
        <strain evidence="2 3">SYSU T00b441</strain>
    </source>
</reference>
<gene>
    <name evidence="2" type="ORF">Q6348_15135</name>
</gene>
<comment type="caution">
    <text evidence="2">The sequence shown here is derived from an EMBL/GenBank/DDBJ whole genome shotgun (WGS) entry which is preliminary data.</text>
</comment>
<accession>A0ABT9DCA7</accession>
<dbReference type="Gene3D" id="3.30.1380.10">
    <property type="match status" value="1"/>
</dbReference>
<proteinExistence type="predicted"/>
<dbReference type="EMBL" id="JAUQYP010000002">
    <property type="protein sequence ID" value="MDO8108530.1"/>
    <property type="molecule type" value="Genomic_DNA"/>
</dbReference>
<feature type="domain" description="D-alanyl-D-alanine carboxypeptidase-like core" evidence="1">
    <location>
        <begin position="248"/>
        <end position="356"/>
    </location>
</feature>
<organism evidence="2 3">
    <name type="scientific">Actinotalea lenta</name>
    <dbReference type="NCBI Taxonomy" id="3064654"/>
    <lineage>
        <taxon>Bacteria</taxon>
        <taxon>Bacillati</taxon>
        <taxon>Actinomycetota</taxon>
        <taxon>Actinomycetes</taxon>
        <taxon>Micrococcales</taxon>
        <taxon>Cellulomonadaceae</taxon>
        <taxon>Actinotalea</taxon>
    </lineage>
</organism>
<evidence type="ECO:0000313" key="3">
    <source>
        <dbReference type="Proteomes" id="UP001232536"/>
    </source>
</evidence>
<name>A0ABT9DCA7_9CELL</name>
<dbReference type="CDD" id="cd14814">
    <property type="entry name" value="Peptidase_M15"/>
    <property type="match status" value="1"/>
</dbReference>
<dbReference type="Proteomes" id="UP001232536">
    <property type="component" value="Unassembled WGS sequence"/>
</dbReference>
<dbReference type="RefSeq" id="WP_304602225.1">
    <property type="nucleotide sequence ID" value="NZ_JAUQYP010000002.1"/>
</dbReference>
<protein>
    <submittedName>
        <fullName evidence="2">M15 family metallopeptidase</fullName>
    </submittedName>
</protein>
<evidence type="ECO:0000313" key="2">
    <source>
        <dbReference type="EMBL" id="MDO8108530.1"/>
    </source>
</evidence>
<dbReference type="InterPro" id="IPR009045">
    <property type="entry name" value="Zn_M74/Hedgehog-like"/>
</dbReference>
<dbReference type="Pfam" id="PF02557">
    <property type="entry name" value="VanY"/>
    <property type="match status" value="1"/>
</dbReference>
<dbReference type="SUPFAM" id="SSF55166">
    <property type="entry name" value="Hedgehog/DD-peptidase"/>
    <property type="match status" value="1"/>
</dbReference>
<keyword evidence="3" id="KW-1185">Reference proteome</keyword>
<sequence>MSTHVRARRRRWVPAAVVALVLSGGGLAAVELRASAVAGDHARVVEQQAAEAARVALARVAADREARASARVVLAHDVARRRTLAVAWTAATGISGEALARARNVLAESDGQVSDDAVRADLAAAIGATEQALTGIDAPDLARVGDLARSAVTLSAATAATRDAHEAWQAARRAAARAAPAPPASSWTLGAGADCGGSGSYQPATGDASAALFSSVPSVDGDGSNGHMPRSAMTPLGWCVNSRGDAQWLRSDAAAALVRLNDAFRTQFGENIAIDLSYRSYADQVRAKQLFGNLAATPGTSNHGLGLAIDVYEWKAYAFGSARYEWLVAHGPDYGWVCPAATRSGDPEYWHYEYVG</sequence>